<organism evidence="1 2">
    <name type="scientific">Pseudoalteromonas gelatinilytica</name>
    <dbReference type="NCBI Taxonomy" id="1703256"/>
    <lineage>
        <taxon>Bacteria</taxon>
        <taxon>Pseudomonadati</taxon>
        <taxon>Pseudomonadota</taxon>
        <taxon>Gammaproteobacteria</taxon>
        <taxon>Alteromonadales</taxon>
        <taxon>Pseudoalteromonadaceae</taxon>
        <taxon>Pseudoalteromonas</taxon>
    </lineage>
</organism>
<sequence length="279" mass="32287">MPRNFVFTILRLLIASLVLLPAMVFLSQQTIEPMVLKEQYSYSCKVKHASGKKHFHIYMPTNWQVEEFAQTLCDTLLAKQSFETVTVSWQPREMLSTEQLFSDNYALFLNRDYALSGLLPNWDDFYTAILSLPSYQISWFSHQDNMQLSANSLKNKRIGLLEDKRSESGYLAPMSELKQFGHGLENAQLVFYPNRESLVNDFLAEKLDIIPSVGHHGQLKRWPASKTQPLQHVSSTLSWYLNDQYADLTPSLVTYLQQYQSRLLKVHTTHPYSLDKGLR</sequence>
<dbReference type="Proteomes" id="UP000265938">
    <property type="component" value="Unassembled WGS sequence"/>
</dbReference>
<evidence type="ECO:0008006" key="3">
    <source>
        <dbReference type="Google" id="ProtNLM"/>
    </source>
</evidence>
<evidence type="ECO:0000313" key="2">
    <source>
        <dbReference type="Proteomes" id="UP000265938"/>
    </source>
</evidence>
<evidence type="ECO:0000313" key="1">
    <source>
        <dbReference type="EMBL" id="RJF36737.1"/>
    </source>
</evidence>
<comment type="caution">
    <text evidence="1">The sequence shown here is derived from an EMBL/GenBank/DDBJ whole genome shotgun (WGS) entry which is preliminary data.</text>
</comment>
<dbReference type="RefSeq" id="WP_119851748.1">
    <property type="nucleotide sequence ID" value="NZ_QYSE01000001.1"/>
</dbReference>
<dbReference type="AlphaFoldDB" id="A0A3A3ENE6"/>
<name>A0A3A3ENE6_9GAMM</name>
<accession>A0A3A3ENE6</accession>
<gene>
    <name evidence="1" type="ORF">D4741_01275</name>
</gene>
<dbReference type="EMBL" id="QYSE01000001">
    <property type="protein sequence ID" value="RJF36737.1"/>
    <property type="molecule type" value="Genomic_DNA"/>
</dbReference>
<protein>
    <recommendedName>
        <fullName evidence="3">Solute-binding protein family 3/N-terminal domain-containing protein</fullName>
    </recommendedName>
</protein>
<reference evidence="1 2" key="1">
    <citation type="submission" date="2018-09" db="EMBL/GenBank/DDBJ databases">
        <title>Identification of marine bacteria producing industrial enzymes.</title>
        <authorList>
            <person name="Cheng T.H."/>
            <person name="Saidin J."/>
            <person name="Muhd D.D."/>
            <person name="Isa M.N.M."/>
            <person name="Bakar M.F.A."/>
            <person name="Ismail N."/>
        </authorList>
    </citation>
    <scope>NUCLEOTIDE SEQUENCE [LARGE SCALE GENOMIC DNA]</scope>
    <source>
        <strain evidence="1 2">MNAD 1.6</strain>
    </source>
</reference>
<proteinExistence type="predicted"/>